<keyword evidence="8" id="KW-0963">Cytoplasm</keyword>
<dbReference type="PANTHER" id="PTHR11207">
    <property type="entry name" value="RIBONUCLEASE III"/>
    <property type="match status" value="1"/>
</dbReference>
<dbReference type="SUPFAM" id="SSF54768">
    <property type="entry name" value="dsRNA-binding domain-like"/>
    <property type="match status" value="1"/>
</dbReference>
<evidence type="ECO:0000256" key="1">
    <source>
        <dbReference type="ARBA" id="ARBA00000109"/>
    </source>
</evidence>
<keyword evidence="8" id="KW-0698">rRNA processing</keyword>
<accession>A0A653AH60</accession>
<dbReference type="EMBL" id="UPXZ01000037">
    <property type="protein sequence ID" value="VBB47412.1"/>
    <property type="molecule type" value="Genomic_DNA"/>
</dbReference>
<keyword evidence="3 8" id="KW-0507">mRNA processing</keyword>
<evidence type="ECO:0000259" key="10">
    <source>
        <dbReference type="PROSITE" id="PS50142"/>
    </source>
</evidence>
<protein>
    <recommendedName>
        <fullName evidence="8">Ribonuclease 3</fullName>
        <ecNumber evidence="8">3.1.26.3</ecNumber>
    </recommendedName>
    <alternativeName>
        <fullName evidence="8">Ribonuclease III</fullName>
        <shortName evidence="8">RNase III</shortName>
    </alternativeName>
</protein>
<name>A0A653AH60_9BACT</name>
<dbReference type="Gene3D" id="3.30.160.20">
    <property type="match status" value="1"/>
</dbReference>
<dbReference type="GO" id="GO:0004525">
    <property type="term" value="F:ribonuclease III activity"/>
    <property type="evidence" value="ECO:0007669"/>
    <property type="project" value="UniProtKB-UniRule"/>
</dbReference>
<dbReference type="PROSITE" id="PS00517">
    <property type="entry name" value="RNASE_3_1"/>
    <property type="match status" value="1"/>
</dbReference>
<comment type="subcellular location">
    <subcellularLocation>
        <location evidence="8">Cytoplasm</location>
    </subcellularLocation>
</comment>
<comment type="similarity">
    <text evidence="2">Belongs to the ribonuclease III family.</text>
</comment>
<keyword evidence="8" id="KW-0479">Metal-binding</keyword>
<dbReference type="PROSITE" id="PS50137">
    <property type="entry name" value="DS_RBD"/>
    <property type="match status" value="1"/>
</dbReference>
<dbReference type="PROSITE" id="PS50142">
    <property type="entry name" value="RNASE_3_2"/>
    <property type="match status" value="1"/>
</dbReference>
<keyword evidence="8" id="KW-0819">tRNA processing</keyword>
<keyword evidence="7 8" id="KW-0694">RNA-binding</keyword>
<dbReference type="Pfam" id="PF14622">
    <property type="entry name" value="Ribonucleas_3_3"/>
    <property type="match status" value="1"/>
</dbReference>
<evidence type="ECO:0000259" key="9">
    <source>
        <dbReference type="PROSITE" id="PS50137"/>
    </source>
</evidence>
<dbReference type="GO" id="GO:0006364">
    <property type="term" value="P:rRNA processing"/>
    <property type="evidence" value="ECO:0007669"/>
    <property type="project" value="UniProtKB-UniRule"/>
</dbReference>
<dbReference type="InterPro" id="IPR000999">
    <property type="entry name" value="RNase_III_dom"/>
</dbReference>
<gene>
    <name evidence="8 11" type="primary">rnc</name>
    <name evidence="11" type="ORF">TRIP_D420202</name>
</gene>
<dbReference type="GO" id="GO:0005737">
    <property type="term" value="C:cytoplasm"/>
    <property type="evidence" value="ECO:0007669"/>
    <property type="project" value="UniProtKB-SubCell"/>
</dbReference>
<keyword evidence="6 8" id="KW-0378">Hydrolase</keyword>
<comment type="catalytic activity">
    <reaction evidence="1 8">
        <text>Endonucleolytic cleavage to 5'-phosphomonoester.</text>
        <dbReference type="EC" id="3.1.26.3"/>
    </reaction>
</comment>
<reference evidence="11" key="1">
    <citation type="submission" date="2018-07" db="EMBL/GenBank/DDBJ databases">
        <authorList>
            <consortium name="Genoscope - CEA"/>
            <person name="William W."/>
        </authorList>
    </citation>
    <scope>NUCLEOTIDE SEQUENCE</scope>
    <source>
        <strain evidence="11">IK1</strain>
    </source>
</reference>
<keyword evidence="8" id="KW-0699">rRNA-binding</keyword>
<dbReference type="CDD" id="cd19875">
    <property type="entry name" value="DSRM_EIF2AK2-like"/>
    <property type="match status" value="1"/>
</dbReference>
<feature type="binding site" evidence="8">
    <location>
        <position position="111"/>
    </location>
    <ligand>
        <name>Mg(2+)</name>
        <dbReference type="ChEBI" id="CHEBI:18420"/>
    </ligand>
</feature>
<feature type="active site" evidence="8">
    <location>
        <position position="111"/>
    </location>
</feature>
<dbReference type="InterPro" id="IPR014720">
    <property type="entry name" value="dsRBD_dom"/>
</dbReference>
<feature type="domain" description="RNase III" evidence="10">
    <location>
        <begin position="1"/>
        <end position="122"/>
    </location>
</feature>
<dbReference type="Gene3D" id="1.10.1520.10">
    <property type="entry name" value="Ribonuclease III domain"/>
    <property type="match status" value="1"/>
</dbReference>
<evidence type="ECO:0000256" key="6">
    <source>
        <dbReference type="ARBA" id="ARBA00022801"/>
    </source>
</evidence>
<dbReference type="GO" id="GO:0008033">
    <property type="term" value="P:tRNA processing"/>
    <property type="evidence" value="ECO:0007669"/>
    <property type="project" value="UniProtKB-KW"/>
</dbReference>
<dbReference type="CDD" id="cd00593">
    <property type="entry name" value="RIBOc"/>
    <property type="match status" value="1"/>
</dbReference>
<comment type="function">
    <text evidence="8">Digests double-stranded RNA. Involved in the processing of primary rRNA transcript to yield the immediate precursors to the large and small rRNAs (23S and 16S). Processes some mRNAs, and tRNAs when they are encoded in the rRNA operon. Processes pre-crRNA and tracrRNA of type II CRISPR loci if present in the organism.</text>
</comment>
<comment type="cofactor">
    <cofactor evidence="8">
        <name>Mg(2+)</name>
        <dbReference type="ChEBI" id="CHEBI:18420"/>
    </cofactor>
</comment>
<feature type="active site" evidence="8">
    <location>
        <position position="40"/>
    </location>
</feature>
<keyword evidence="5 8" id="KW-0255">Endonuclease</keyword>
<dbReference type="AlphaFoldDB" id="A0A653AH60"/>
<dbReference type="InterPro" id="IPR036389">
    <property type="entry name" value="RNase_III_sf"/>
</dbReference>
<proteinExistence type="inferred from homology"/>
<evidence type="ECO:0000313" key="11">
    <source>
        <dbReference type="EMBL" id="VBB47412.1"/>
    </source>
</evidence>
<dbReference type="PANTHER" id="PTHR11207:SF0">
    <property type="entry name" value="RIBONUCLEASE 3"/>
    <property type="match status" value="1"/>
</dbReference>
<dbReference type="InterPro" id="IPR011907">
    <property type="entry name" value="RNase_III"/>
</dbReference>
<organism evidence="11">
    <name type="scientific">uncultured Paludibacter sp</name>
    <dbReference type="NCBI Taxonomy" id="497635"/>
    <lineage>
        <taxon>Bacteria</taxon>
        <taxon>Pseudomonadati</taxon>
        <taxon>Bacteroidota</taxon>
        <taxon>Bacteroidia</taxon>
        <taxon>Bacteroidales</taxon>
        <taxon>Paludibacteraceae</taxon>
        <taxon>Paludibacter</taxon>
        <taxon>environmental samples</taxon>
    </lineage>
</organism>
<evidence type="ECO:0000256" key="8">
    <source>
        <dbReference type="HAMAP-Rule" id="MF_00104"/>
    </source>
</evidence>
<evidence type="ECO:0000256" key="3">
    <source>
        <dbReference type="ARBA" id="ARBA00022664"/>
    </source>
</evidence>
<dbReference type="SUPFAM" id="SSF69065">
    <property type="entry name" value="RNase III domain-like"/>
    <property type="match status" value="1"/>
</dbReference>
<dbReference type="GO" id="GO:0010468">
    <property type="term" value="P:regulation of gene expression"/>
    <property type="evidence" value="ECO:0007669"/>
    <property type="project" value="TreeGrafter"/>
</dbReference>
<dbReference type="GO" id="GO:0046872">
    <property type="term" value="F:metal ion binding"/>
    <property type="evidence" value="ECO:0007669"/>
    <property type="project" value="UniProtKB-KW"/>
</dbReference>
<evidence type="ECO:0000256" key="7">
    <source>
        <dbReference type="ARBA" id="ARBA00022884"/>
    </source>
</evidence>
<dbReference type="SMART" id="SM00535">
    <property type="entry name" value="RIBOc"/>
    <property type="match status" value="1"/>
</dbReference>
<evidence type="ECO:0000256" key="5">
    <source>
        <dbReference type="ARBA" id="ARBA00022759"/>
    </source>
</evidence>
<dbReference type="GO" id="GO:0006397">
    <property type="term" value="P:mRNA processing"/>
    <property type="evidence" value="ECO:0007669"/>
    <property type="project" value="UniProtKB-UniRule"/>
</dbReference>
<dbReference type="SMART" id="SM00358">
    <property type="entry name" value="DSRM"/>
    <property type="match status" value="1"/>
</dbReference>
<dbReference type="HAMAP" id="MF_00104">
    <property type="entry name" value="RNase_III"/>
    <property type="match status" value="1"/>
</dbReference>
<sequence length="233" mass="26839">MGFFPKNIEYYQLAVRHRSKPIRTEDGTMLNNERLEFLGDAVLNSVVSDILYHSHSNEQEGFLTNARSRIVKRETLNQLCSEIKLDKLIVATKHLNLNKERNFNIKGNTLEALIGAIYLDYGYQPCKKFVKNKLFPLLEQLKPILDANDNPKSQIIEWCQKYHLQFDFILIDETVGANNQHNFISQLEIEKTTISRGNGASKKESQQNASLAALKRIQEEPDFLTQIQNQISD</sequence>
<evidence type="ECO:0000256" key="4">
    <source>
        <dbReference type="ARBA" id="ARBA00022722"/>
    </source>
</evidence>
<feature type="binding site" evidence="8">
    <location>
        <position position="108"/>
    </location>
    <ligand>
        <name>Mg(2+)</name>
        <dbReference type="ChEBI" id="CHEBI:18420"/>
    </ligand>
</feature>
<dbReference type="Pfam" id="PF00035">
    <property type="entry name" value="dsrm"/>
    <property type="match status" value="1"/>
</dbReference>
<comment type="subunit">
    <text evidence="8">Homodimer.</text>
</comment>
<dbReference type="EC" id="3.1.26.3" evidence="8"/>
<dbReference type="GO" id="GO:0003725">
    <property type="term" value="F:double-stranded RNA binding"/>
    <property type="evidence" value="ECO:0007669"/>
    <property type="project" value="TreeGrafter"/>
</dbReference>
<feature type="binding site" evidence="8">
    <location>
        <position position="36"/>
    </location>
    <ligand>
        <name>Mg(2+)</name>
        <dbReference type="ChEBI" id="CHEBI:18420"/>
    </ligand>
</feature>
<keyword evidence="8" id="KW-0460">Magnesium</keyword>
<keyword evidence="4 8" id="KW-0540">Nuclease</keyword>
<dbReference type="GO" id="GO:0019843">
    <property type="term" value="F:rRNA binding"/>
    <property type="evidence" value="ECO:0007669"/>
    <property type="project" value="UniProtKB-KW"/>
</dbReference>
<feature type="domain" description="DRBM" evidence="9">
    <location>
        <begin position="150"/>
        <end position="219"/>
    </location>
</feature>
<dbReference type="NCBIfam" id="TIGR02191">
    <property type="entry name" value="RNaseIII"/>
    <property type="match status" value="1"/>
</dbReference>
<evidence type="ECO:0000256" key="2">
    <source>
        <dbReference type="ARBA" id="ARBA00010183"/>
    </source>
</evidence>